<dbReference type="EMBL" id="VSRR010070311">
    <property type="protein sequence ID" value="MPC86033.1"/>
    <property type="molecule type" value="Genomic_DNA"/>
</dbReference>
<keyword evidence="3" id="KW-1185">Reference proteome</keyword>
<dbReference type="AlphaFoldDB" id="A0A5B7IUG5"/>
<dbReference type="Proteomes" id="UP000324222">
    <property type="component" value="Unassembled WGS sequence"/>
</dbReference>
<feature type="region of interest" description="Disordered" evidence="1">
    <location>
        <begin position="1"/>
        <end position="70"/>
    </location>
</feature>
<evidence type="ECO:0000313" key="2">
    <source>
        <dbReference type="EMBL" id="MPC86033.1"/>
    </source>
</evidence>
<sequence length="177" mass="19409">MLSHSSELKRRPAGATSGSPVGVLAVWGTLGDEGRAPTTGEGRGALPTSRDREPSAAAAATRARRRSTCGGRGEVVRQRQGKRGVCRYPQRLCRCAHTLTENIWTGTGRGGKVSGTRQWCVTLAFIVRGLMWRRRGGCRCRGEELVVSRDRWRRAFIPTRLGWLDACSGFISKQGNR</sequence>
<evidence type="ECO:0000256" key="1">
    <source>
        <dbReference type="SAM" id="MobiDB-lite"/>
    </source>
</evidence>
<name>A0A5B7IUG5_PORTR</name>
<feature type="compositionally biased region" description="Basic and acidic residues" evidence="1">
    <location>
        <begin position="1"/>
        <end position="10"/>
    </location>
</feature>
<reference evidence="2 3" key="1">
    <citation type="submission" date="2019-05" db="EMBL/GenBank/DDBJ databases">
        <title>Another draft genome of Portunus trituberculatus and its Hox gene families provides insights of decapod evolution.</title>
        <authorList>
            <person name="Jeong J.-H."/>
            <person name="Song I."/>
            <person name="Kim S."/>
            <person name="Choi T."/>
            <person name="Kim D."/>
            <person name="Ryu S."/>
            <person name="Kim W."/>
        </authorList>
    </citation>
    <scope>NUCLEOTIDE SEQUENCE [LARGE SCALE GENOMIC DNA]</scope>
    <source>
        <tissue evidence="2">Muscle</tissue>
    </source>
</reference>
<protein>
    <submittedName>
        <fullName evidence="2">Uncharacterized protein</fullName>
    </submittedName>
</protein>
<gene>
    <name evidence="2" type="ORF">E2C01_080845</name>
</gene>
<comment type="caution">
    <text evidence="2">The sequence shown here is derived from an EMBL/GenBank/DDBJ whole genome shotgun (WGS) entry which is preliminary data.</text>
</comment>
<evidence type="ECO:0000313" key="3">
    <source>
        <dbReference type="Proteomes" id="UP000324222"/>
    </source>
</evidence>
<accession>A0A5B7IUG5</accession>
<organism evidence="2 3">
    <name type="scientific">Portunus trituberculatus</name>
    <name type="common">Swimming crab</name>
    <name type="synonym">Neptunus trituberculatus</name>
    <dbReference type="NCBI Taxonomy" id="210409"/>
    <lineage>
        <taxon>Eukaryota</taxon>
        <taxon>Metazoa</taxon>
        <taxon>Ecdysozoa</taxon>
        <taxon>Arthropoda</taxon>
        <taxon>Crustacea</taxon>
        <taxon>Multicrustacea</taxon>
        <taxon>Malacostraca</taxon>
        <taxon>Eumalacostraca</taxon>
        <taxon>Eucarida</taxon>
        <taxon>Decapoda</taxon>
        <taxon>Pleocyemata</taxon>
        <taxon>Brachyura</taxon>
        <taxon>Eubrachyura</taxon>
        <taxon>Portunoidea</taxon>
        <taxon>Portunidae</taxon>
        <taxon>Portuninae</taxon>
        <taxon>Portunus</taxon>
    </lineage>
</organism>
<proteinExistence type="predicted"/>